<keyword evidence="8" id="KW-0443">Lipid metabolism</keyword>
<evidence type="ECO:0000256" key="2">
    <source>
        <dbReference type="ARBA" id="ARBA00006675"/>
    </source>
</evidence>
<feature type="transmembrane region" description="Helical" evidence="14">
    <location>
        <begin position="285"/>
        <end position="303"/>
    </location>
</feature>
<dbReference type="GO" id="GO:0016020">
    <property type="term" value="C:membrane"/>
    <property type="evidence" value="ECO:0007669"/>
    <property type="project" value="UniProtKB-SubCell"/>
</dbReference>
<sequence>MAEAVMRRRRRGEENGYMSPTSDGEDSPREWRRRNPLAPFFKRPRRPSLPEGARAIPEGARNFVRAKLTGDPRVRVRDYVKMPRTIQTIDKVSFTLGVVGLMLTQFVATEHPEYFWFYYLCSAPLVFIYRIIMYRMIKYHYFLIDFCYYANLACFVHILGAPTSGRLFRSVFAYSNGPILWAIPLWRNSLVFHSHDKVQSVFIHTAPAILTWCTRWYGQGDLTWSWWGLGDATGWLFAAREGDHGQAVAPGLMYADVAAVHRAPNRLTVEQLTMSYDVVDVVREFYVYPVVGYLIWQVIYLVITELFYVKRLDNDPELVTSLRWLANDYKAPVTRWALRTSRRVGLFAQDELFDHNSLKTKFVFVSLQLVYTMVTFLPIPMCYASKAVHTTVMLLVFLSCIWNGAEYYIDIFSRRYAKKFDDGTFMGSVRDDDNADAAVAEAVLAAGSGDLARRSGGGDLARRSGGGDLARRSGGPQKSLR</sequence>
<dbReference type="AlphaFoldDB" id="C1E3Q8"/>
<feature type="region of interest" description="Disordered" evidence="13">
    <location>
        <begin position="450"/>
        <end position="481"/>
    </location>
</feature>
<evidence type="ECO:0000256" key="14">
    <source>
        <dbReference type="SAM" id="Phobius"/>
    </source>
</evidence>
<keyword evidence="9 14" id="KW-0472">Membrane</keyword>
<keyword evidence="7 14" id="KW-1133">Transmembrane helix</keyword>
<feature type="transmembrane region" description="Helical" evidence="14">
    <location>
        <begin position="92"/>
        <end position="108"/>
    </location>
</feature>
<feature type="compositionally biased region" description="Gly residues" evidence="13">
    <location>
        <begin position="455"/>
        <end position="468"/>
    </location>
</feature>
<comment type="subcellular location">
    <subcellularLocation>
        <location evidence="1">Membrane</location>
        <topology evidence="1">Multi-pass membrane protein</topology>
    </subcellularLocation>
</comment>
<evidence type="ECO:0000256" key="12">
    <source>
        <dbReference type="ARBA" id="ARBA00023315"/>
    </source>
</evidence>
<dbReference type="InterPro" id="IPR021261">
    <property type="entry name" value="GPCAT"/>
</dbReference>
<dbReference type="InParanoid" id="C1E3Q8"/>
<evidence type="ECO:0000256" key="5">
    <source>
        <dbReference type="ARBA" id="ARBA00022679"/>
    </source>
</evidence>
<dbReference type="GeneID" id="8243007"/>
<evidence type="ECO:0000256" key="8">
    <source>
        <dbReference type="ARBA" id="ARBA00023098"/>
    </source>
</evidence>
<feature type="transmembrane region" description="Helical" evidence="14">
    <location>
        <begin position="362"/>
        <end position="381"/>
    </location>
</feature>
<reference evidence="15 16" key="1">
    <citation type="journal article" date="2009" name="Science">
        <title>Green evolution and dynamic adaptations revealed by genomes of the marine picoeukaryotes Micromonas.</title>
        <authorList>
            <person name="Worden A.Z."/>
            <person name="Lee J.H."/>
            <person name="Mock T."/>
            <person name="Rouze P."/>
            <person name="Simmons M.P."/>
            <person name="Aerts A.L."/>
            <person name="Allen A.E."/>
            <person name="Cuvelier M.L."/>
            <person name="Derelle E."/>
            <person name="Everett M.V."/>
            <person name="Foulon E."/>
            <person name="Grimwood J."/>
            <person name="Gundlach H."/>
            <person name="Henrissat B."/>
            <person name="Napoli C."/>
            <person name="McDonald S.M."/>
            <person name="Parker M.S."/>
            <person name="Rombauts S."/>
            <person name="Salamov A."/>
            <person name="Von Dassow P."/>
            <person name="Badger J.H."/>
            <person name="Coutinho P.M."/>
            <person name="Demir E."/>
            <person name="Dubchak I."/>
            <person name="Gentemann C."/>
            <person name="Eikrem W."/>
            <person name="Gready J.E."/>
            <person name="John U."/>
            <person name="Lanier W."/>
            <person name="Lindquist E.A."/>
            <person name="Lucas S."/>
            <person name="Mayer K.F."/>
            <person name="Moreau H."/>
            <person name="Not F."/>
            <person name="Otillar R."/>
            <person name="Panaud O."/>
            <person name="Pangilinan J."/>
            <person name="Paulsen I."/>
            <person name="Piegu B."/>
            <person name="Poliakov A."/>
            <person name="Robbens S."/>
            <person name="Schmutz J."/>
            <person name="Toulza E."/>
            <person name="Wyss T."/>
            <person name="Zelensky A."/>
            <person name="Zhou K."/>
            <person name="Armbrust E.V."/>
            <person name="Bhattacharya D."/>
            <person name="Goodenough U.W."/>
            <person name="Van de Peer Y."/>
            <person name="Grigoriev I.V."/>
        </authorList>
    </citation>
    <scope>NUCLEOTIDE SEQUENCE [LARGE SCALE GENOMIC DNA]</scope>
    <source>
        <strain evidence="16">RCC299 / NOUM17</strain>
    </source>
</reference>
<dbReference type="KEGG" id="mis:MICPUN_57771"/>
<keyword evidence="6 14" id="KW-0812">Transmembrane</keyword>
<evidence type="ECO:0000256" key="1">
    <source>
        <dbReference type="ARBA" id="ARBA00004141"/>
    </source>
</evidence>
<organism evidence="15 16">
    <name type="scientific">Micromonas commoda (strain RCC299 / NOUM17 / CCMP2709)</name>
    <name type="common">Picoplanktonic green alga</name>
    <dbReference type="NCBI Taxonomy" id="296587"/>
    <lineage>
        <taxon>Eukaryota</taxon>
        <taxon>Viridiplantae</taxon>
        <taxon>Chlorophyta</taxon>
        <taxon>Mamiellophyceae</taxon>
        <taxon>Mamiellales</taxon>
        <taxon>Mamiellaceae</taxon>
        <taxon>Micromonas</taxon>
    </lineage>
</organism>
<dbReference type="GO" id="GO:0006656">
    <property type="term" value="P:phosphatidylcholine biosynthetic process"/>
    <property type="evidence" value="ECO:0007669"/>
    <property type="project" value="TreeGrafter"/>
</dbReference>
<feature type="transmembrane region" description="Helical" evidence="14">
    <location>
        <begin position="387"/>
        <end position="409"/>
    </location>
</feature>
<proteinExistence type="inferred from homology"/>
<dbReference type="RefSeq" id="XP_002501336.1">
    <property type="nucleotide sequence ID" value="XM_002501290.1"/>
</dbReference>
<evidence type="ECO:0000256" key="6">
    <source>
        <dbReference type="ARBA" id="ARBA00022692"/>
    </source>
</evidence>
<evidence type="ECO:0000256" key="13">
    <source>
        <dbReference type="SAM" id="MobiDB-lite"/>
    </source>
</evidence>
<gene>
    <name evidence="15" type="ORF">MICPUN_57771</name>
</gene>
<comment type="similarity">
    <text evidence="2">Belongs to the GPC1 family.</text>
</comment>
<keyword evidence="16" id="KW-1185">Reference proteome</keyword>
<dbReference type="OrthoDB" id="406287at2759"/>
<evidence type="ECO:0000256" key="10">
    <source>
        <dbReference type="ARBA" id="ARBA00023209"/>
    </source>
</evidence>
<feature type="transmembrane region" description="Helical" evidence="14">
    <location>
        <begin position="114"/>
        <end position="132"/>
    </location>
</feature>
<keyword evidence="10" id="KW-0594">Phospholipid biosynthesis</keyword>
<dbReference type="eggNOG" id="KOG2895">
    <property type="taxonomic scope" value="Eukaryota"/>
</dbReference>
<evidence type="ECO:0000313" key="16">
    <source>
        <dbReference type="Proteomes" id="UP000002009"/>
    </source>
</evidence>
<keyword evidence="4" id="KW-0444">Lipid biosynthesis</keyword>
<feature type="transmembrane region" description="Helical" evidence="14">
    <location>
        <begin position="139"/>
        <end position="161"/>
    </location>
</feature>
<dbReference type="GO" id="GO:0016746">
    <property type="term" value="F:acyltransferase activity"/>
    <property type="evidence" value="ECO:0007669"/>
    <property type="project" value="UniProtKB-KW"/>
</dbReference>
<evidence type="ECO:0000256" key="11">
    <source>
        <dbReference type="ARBA" id="ARBA00023264"/>
    </source>
</evidence>
<accession>C1E3Q8</accession>
<evidence type="ECO:0000256" key="4">
    <source>
        <dbReference type="ARBA" id="ARBA00022516"/>
    </source>
</evidence>
<evidence type="ECO:0000256" key="3">
    <source>
        <dbReference type="ARBA" id="ARBA00019082"/>
    </source>
</evidence>
<dbReference type="Proteomes" id="UP000002009">
    <property type="component" value="Chromosome 4"/>
</dbReference>
<name>C1E3Q8_MICCC</name>
<keyword evidence="11" id="KW-1208">Phospholipid metabolism</keyword>
<evidence type="ECO:0000256" key="9">
    <source>
        <dbReference type="ARBA" id="ARBA00023136"/>
    </source>
</evidence>
<feature type="region of interest" description="Disordered" evidence="13">
    <location>
        <begin position="1"/>
        <end position="32"/>
    </location>
</feature>
<dbReference type="EMBL" id="CP001325">
    <property type="protein sequence ID" value="ACO62594.1"/>
    <property type="molecule type" value="Genomic_DNA"/>
</dbReference>
<keyword evidence="5" id="KW-0808">Transferase</keyword>
<dbReference type="PANTHER" id="PTHR31201:SF1">
    <property type="entry name" value="GLYCEROPHOSPHOCHOLINE ACYLTRANSFERASE 1"/>
    <property type="match status" value="1"/>
</dbReference>
<keyword evidence="12" id="KW-0012">Acyltransferase</keyword>
<protein>
    <recommendedName>
        <fullName evidence="3">Glycerophosphocholine acyltransferase 1</fullName>
    </recommendedName>
</protein>
<dbReference type="FunCoup" id="C1E3Q8">
    <property type="interactions" value="166"/>
</dbReference>
<dbReference type="PANTHER" id="PTHR31201">
    <property type="entry name" value="OS01G0585100 PROTEIN"/>
    <property type="match status" value="1"/>
</dbReference>
<dbReference type="Pfam" id="PF10998">
    <property type="entry name" value="DUF2838"/>
    <property type="match status" value="1"/>
</dbReference>
<evidence type="ECO:0000256" key="7">
    <source>
        <dbReference type="ARBA" id="ARBA00022989"/>
    </source>
</evidence>
<evidence type="ECO:0000313" key="15">
    <source>
        <dbReference type="EMBL" id="ACO62594.1"/>
    </source>
</evidence>